<feature type="domain" description="IrrE N-terminal-like" evidence="1">
    <location>
        <begin position="34"/>
        <end position="160"/>
    </location>
</feature>
<dbReference type="EMBL" id="BK014893">
    <property type="protein sequence ID" value="DAD81011.1"/>
    <property type="molecule type" value="Genomic_DNA"/>
</dbReference>
<evidence type="ECO:0000259" key="1">
    <source>
        <dbReference type="Pfam" id="PF06114"/>
    </source>
</evidence>
<dbReference type="Gene3D" id="1.10.10.2910">
    <property type="match status" value="1"/>
</dbReference>
<sequence>MNYQDYKDARDASWCILIDCKVTELPVRISGVCRALGVSVRRYTPAERDSNDGMSTVIGGAPTIMVSSLAIPARQRFTCAHELGHIILGHVGRYDLVCREPEPGDNPIEQAANVFASRLLAPACVLWGCGVQSAEDIERLCDISRAAAEFRWSRMQELYRRQRFLTSPLERLVYAQFEDYIKGHRLRGVGQ</sequence>
<organism evidence="2">
    <name type="scientific">Siphoviridae sp. ctGFb30</name>
    <dbReference type="NCBI Taxonomy" id="2826219"/>
    <lineage>
        <taxon>Viruses</taxon>
        <taxon>Duplodnaviria</taxon>
        <taxon>Heunggongvirae</taxon>
        <taxon>Uroviricota</taxon>
        <taxon>Caudoviricetes</taxon>
    </lineage>
</organism>
<dbReference type="Pfam" id="PF06114">
    <property type="entry name" value="Peptidase_M78"/>
    <property type="match status" value="1"/>
</dbReference>
<name>A0A8S5MGH2_9CAUD</name>
<reference evidence="2" key="1">
    <citation type="journal article" date="2021" name="Proc. Natl. Acad. Sci. U.S.A.">
        <title>A Catalog of Tens of Thousands of Viruses from Human Metagenomes Reveals Hidden Associations with Chronic Diseases.</title>
        <authorList>
            <person name="Tisza M.J."/>
            <person name="Buck C.B."/>
        </authorList>
    </citation>
    <scope>NUCLEOTIDE SEQUENCE</scope>
    <source>
        <strain evidence="2">CtGFb30</strain>
    </source>
</reference>
<dbReference type="PANTHER" id="PTHR43236:SF2">
    <property type="entry name" value="BLL0069 PROTEIN"/>
    <property type="match status" value="1"/>
</dbReference>
<evidence type="ECO:0000313" key="2">
    <source>
        <dbReference type="EMBL" id="DAD81011.1"/>
    </source>
</evidence>
<dbReference type="InterPro" id="IPR010359">
    <property type="entry name" value="IrrE_HExxH"/>
</dbReference>
<proteinExistence type="predicted"/>
<accession>A0A8S5MGH2</accession>
<dbReference type="PANTHER" id="PTHR43236">
    <property type="entry name" value="ANTITOXIN HIGA1"/>
    <property type="match status" value="1"/>
</dbReference>
<protein>
    <submittedName>
        <fullName evidence="2">IrrE protein</fullName>
    </submittedName>
</protein>
<dbReference type="InterPro" id="IPR052345">
    <property type="entry name" value="Rad_response_metalloprotease"/>
</dbReference>